<gene>
    <name evidence="1" type="ORF">HynVgp116</name>
</gene>
<dbReference type="RefSeq" id="YP_473304.1">
    <property type="nucleotide sequence ID" value="NC_007767.1"/>
</dbReference>
<sequence length="68" mass="8081">MFSEKGRDAVPLTKQLDQINKTKRKIATQSQHFEKIKKLTKNTIELQDLQQRVMDSRQKFLEFGVQNF</sequence>
<reference evidence="1 2" key="1">
    <citation type="journal article" date="2002" name="Virus Genes">
        <title>Identification and characterization of Hyphantria cunea nucleopolyhedrovirus homologous repeated regions.</title>
        <authorList>
            <person name="FelipeAlves C.A."/>
            <person name="Ikeda M."/>
            <person name="Kobayashi M."/>
        </authorList>
    </citation>
    <scope>NUCLEOTIDE SEQUENCE [LARGE SCALE GENOMIC DNA]</scope>
</reference>
<dbReference type="Pfam" id="PF06034">
    <property type="entry name" value="DUF919"/>
    <property type="match status" value="1"/>
</dbReference>
<organismHost>
    <name type="scientific">Lepidoptera</name>
    <name type="common">moths &amp; butterflies</name>
    <dbReference type="NCBI Taxonomy" id="7088"/>
</organismHost>
<name>Q2NP40_NPVHC</name>
<evidence type="ECO:0000313" key="2">
    <source>
        <dbReference type="Proteomes" id="UP000202376"/>
    </source>
</evidence>
<evidence type="ECO:0000313" key="1">
    <source>
        <dbReference type="EMBL" id="BAE72405.1"/>
    </source>
</evidence>
<dbReference type="Proteomes" id="UP000202376">
    <property type="component" value="Segment"/>
</dbReference>
<accession>Q2NP40</accession>
<dbReference type="InterPro" id="IPR009265">
    <property type="entry name" value="AcMNPV_Orf29"/>
</dbReference>
<reference evidence="1 2" key="3">
    <citation type="journal article" date="2006" name="J. Gen. Virol.">
        <title>Gene organization and complete sequence of the Hyphantria cunea nucleopolyhedrovirus genome.</title>
        <authorList>
            <person name="Ikeda M."/>
            <person name="Shikata M."/>
            <person name="Shirata N."/>
            <person name="Chaeychomsri S."/>
            <person name="Kobayashi M."/>
        </authorList>
    </citation>
    <scope>NUCLEOTIDE SEQUENCE [LARGE SCALE GENOMIC DNA]</scope>
</reference>
<reference evidence="1 2" key="2">
    <citation type="journal article" date="2004" name="Virology">
        <title>Identification and functional analysis of Hyphantria cunea nucleopolyhedrovirus iap genes.</title>
        <authorList>
            <person name="Ikeda M."/>
            <person name="Yanagimoto K."/>
            <person name="Kobayashi M."/>
        </authorList>
    </citation>
    <scope>NUCLEOTIDE SEQUENCE [LARGE SCALE GENOMIC DNA]</scope>
</reference>
<dbReference type="OrthoDB" id="26917at10239"/>
<proteinExistence type="predicted"/>
<dbReference type="GeneID" id="3890488"/>
<keyword evidence="2" id="KW-1185">Reference proteome</keyword>
<organism evidence="1 2">
    <name type="scientific">Hyphantria cunea nuclear polyhedrosis virus</name>
    <name type="common">HcNPV</name>
    <dbReference type="NCBI Taxonomy" id="28288"/>
    <lineage>
        <taxon>Viruses</taxon>
        <taxon>Viruses incertae sedis</taxon>
        <taxon>Naldaviricetes</taxon>
        <taxon>Lefavirales</taxon>
        <taxon>Baculoviridae</taxon>
        <taxon>Alphabaculovirus</taxon>
        <taxon>Alphabaculovirus hycuneae</taxon>
    </lineage>
</organism>
<dbReference type="KEGG" id="vg:3890488"/>
<protein>
    <submittedName>
        <fullName evidence="1">ORF116 peptide</fullName>
    </submittedName>
</protein>
<dbReference type="EMBL" id="AP009046">
    <property type="protein sequence ID" value="BAE72405.1"/>
    <property type="molecule type" value="Genomic_DNA"/>
</dbReference>